<dbReference type="InterPro" id="IPR051761">
    <property type="entry name" value="MLP-like_ligand-binding"/>
</dbReference>
<dbReference type="SMART" id="SM01037">
    <property type="entry name" value="Bet_v_1"/>
    <property type="match status" value="1"/>
</dbReference>
<dbReference type="CDD" id="cd07816">
    <property type="entry name" value="Bet_v1-like"/>
    <property type="match status" value="1"/>
</dbReference>
<keyword evidence="3" id="KW-1185">Reference proteome</keyword>
<sequence length="150" mass="16889">MALTGKLVGHVEISSHADVLHDLLRHKPNDIASISEPVHSCDLVSGQQGVVGSVICWNYTHDGKKQSGKEIIEEIDETNHKIVFKYIEGDLLERYKTLTITFHVEPKDDKQLATWTFDYEKLDASIPDPTNVMDLLCGIVKDMYVHACNK</sequence>
<dbReference type="GO" id="GO:0006952">
    <property type="term" value="P:defense response"/>
    <property type="evidence" value="ECO:0007669"/>
    <property type="project" value="InterPro"/>
</dbReference>
<organism evidence="2 3">
    <name type="scientific">Artemisia annua</name>
    <name type="common">Sweet wormwood</name>
    <dbReference type="NCBI Taxonomy" id="35608"/>
    <lineage>
        <taxon>Eukaryota</taxon>
        <taxon>Viridiplantae</taxon>
        <taxon>Streptophyta</taxon>
        <taxon>Embryophyta</taxon>
        <taxon>Tracheophyta</taxon>
        <taxon>Spermatophyta</taxon>
        <taxon>Magnoliopsida</taxon>
        <taxon>eudicotyledons</taxon>
        <taxon>Gunneridae</taxon>
        <taxon>Pentapetalae</taxon>
        <taxon>asterids</taxon>
        <taxon>campanulids</taxon>
        <taxon>Asterales</taxon>
        <taxon>Asteraceae</taxon>
        <taxon>Asteroideae</taxon>
        <taxon>Anthemideae</taxon>
        <taxon>Artemisiinae</taxon>
        <taxon>Artemisia</taxon>
    </lineage>
</organism>
<protein>
    <submittedName>
        <fullName evidence="2">Bet v I domain-containing protein</fullName>
    </submittedName>
</protein>
<evidence type="ECO:0000259" key="1">
    <source>
        <dbReference type="SMART" id="SM01037"/>
    </source>
</evidence>
<dbReference type="Proteomes" id="UP000245207">
    <property type="component" value="Unassembled WGS sequence"/>
</dbReference>
<evidence type="ECO:0000313" key="2">
    <source>
        <dbReference type="EMBL" id="PWA63981.1"/>
    </source>
</evidence>
<dbReference type="Gene3D" id="3.30.530.20">
    <property type="match status" value="1"/>
</dbReference>
<dbReference type="AlphaFoldDB" id="A0A2U1MRT6"/>
<feature type="domain" description="Bet v I/Major latex protein" evidence="1">
    <location>
        <begin position="2"/>
        <end position="150"/>
    </location>
</feature>
<dbReference type="EMBL" id="PKPP01004518">
    <property type="protein sequence ID" value="PWA63981.1"/>
    <property type="molecule type" value="Genomic_DNA"/>
</dbReference>
<accession>A0A2U1MRT6</accession>
<dbReference type="InterPro" id="IPR000916">
    <property type="entry name" value="Bet_v_I/MLP"/>
</dbReference>
<dbReference type="OrthoDB" id="1072116at2759"/>
<name>A0A2U1MRT6_ARTAN</name>
<comment type="caution">
    <text evidence="2">The sequence shown here is derived from an EMBL/GenBank/DDBJ whole genome shotgun (WGS) entry which is preliminary data.</text>
</comment>
<evidence type="ECO:0000313" key="3">
    <source>
        <dbReference type="Proteomes" id="UP000245207"/>
    </source>
</evidence>
<reference evidence="2 3" key="1">
    <citation type="journal article" date="2018" name="Mol. Plant">
        <title>The genome of Artemisia annua provides insight into the evolution of Asteraceae family and artemisinin biosynthesis.</title>
        <authorList>
            <person name="Shen Q."/>
            <person name="Zhang L."/>
            <person name="Liao Z."/>
            <person name="Wang S."/>
            <person name="Yan T."/>
            <person name="Shi P."/>
            <person name="Liu M."/>
            <person name="Fu X."/>
            <person name="Pan Q."/>
            <person name="Wang Y."/>
            <person name="Lv Z."/>
            <person name="Lu X."/>
            <person name="Zhang F."/>
            <person name="Jiang W."/>
            <person name="Ma Y."/>
            <person name="Chen M."/>
            <person name="Hao X."/>
            <person name="Li L."/>
            <person name="Tang Y."/>
            <person name="Lv G."/>
            <person name="Zhou Y."/>
            <person name="Sun X."/>
            <person name="Brodelius P.E."/>
            <person name="Rose J.K.C."/>
            <person name="Tang K."/>
        </authorList>
    </citation>
    <scope>NUCLEOTIDE SEQUENCE [LARGE SCALE GENOMIC DNA]</scope>
    <source>
        <strain evidence="3">cv. Huhao1</strain>
        <tissue evidence="2">Leaf</tissue>
    </source>
</reference>
<dbReference type="PANTHER" id="PTHR31907">
    <property type="entry name" value="MLP-LIKE PROTEIN 423"/>
    <property type="match status" value="1"/>
</dbReference>
<dbReference type="InterPro" id="IPR023393">
    <property type="entry name" value="START-like_dom_sf"/>
</dbReference>
<gene>
    <name evidence="2" type="ORF">CTI12_AA346520</name>
</gene>
<dbReference type="STRING" id="35608.A0A2U1MRT6"/>
<proteinExistence type="predicted"/>
<dbReference type="SUPFAM" id="SSF55961">
    <property type="entry name" value="Bet v1-like"/>
    <property type="match status" value="1"/>
</dbReference>
<dbReference type="Pfam" id="PF00407">
    <property type="entry name" value="Bet_v_1"/>
    <property type="match status" value="1"/>
</dbReference>